<keyword evidence="4" id="KW-1185">Reference proteome</keyword>
<dbReference type="SUPFAM" id="SSF48317">
    <property type="entry name" value="Acid phosphatase/Vanadium-dependent haloperoxidase"/>
    <property type="match status" value="1"/>
</dbReference>
<dbReference type="Proteomes" id="UP000320717">
    <property type="component" value="Chromosome"/>
</dbReference>
<dbReference type="Pfam" id="PF01569">
    <property type="entry name" value="PAP2"/>
    <property type="match status" value="1"/>
</dbReference>
<feature type="transmembrane region" description="Helical" evidence="1">
    <location>
        <begin position="203"/>
        <end position="227"/>
    </location>
</feature>
<keyword evidence="1" id="KW-0472">Membrane</keyword>
<dbReference type="EMBL" id="CP042260">
    <property type="protein sequence ID" value="QDY67279.1"/>
    <property type="molecule type" value="Genomic_DNA"/>
</dbReference>
<evidence type="ECO:0000256" key="1">
    <source>
        <dbReference type="SAM" id="Phobius"/>
    </source>
</evidence>
<evidence type="ECO:0000313" key="3">
    <source>
        <dbReference type="EMBL" id="QDY67279.1"/>
    </source>
</evidence>
<sequence length="270" mass="29389">MFLAYCQHLDCHASIVPHSPVGCFGSGTDTMEDMRNPRPLPQGKQPSGVQVLWMIFGIVTAIFYFTRRVLVSLHAGGWATDLDAPAYQWVLNNQSPALFAVSDFLYFWGSTPGMSIIMVLITGLLSWKTRSIWPFIAVALTAAVSVGLTILLKASLQVHRPEGIPGGPTPPLSYSFPSGHTLNSAALIGISGYLAIIYGLRRYAYLIAIVATLFVLAMGASRIYIGHHWVSDVLVGLLIGTAWAAVVAILHYFFVPWRRVASSARGSVNR</sequence>
<name>A0ABX5YCA5_9MICC</name>
<feature type="transmembrane region" description="Helical" evidence="1">
    <location>
        <begin position="172"/>
        <end position="196"/>
    </location>
</feature>
<dbReference type="InterPro" id="IPR000326">
    <property type="entry name" value="PAP2/HPO"/>
</dbReference>
<dbReference type="PANTHER" id="PTHR14969">
    <property type="entry name" value="SPHINGOSINE-1-PHOSPHATE PHOSPHOHYDROLASE"/>
    <property type="match status" value="1"/>
</dbReference>
<feature type="transmembrane region" description="Helical" evidence="1">
    <location>
        <begin position="132"/>
        <end position="152"/>
    </location>
</feature>
<accession>A0ABX5YCA5</accession>
<feature type="transmembrane region" description="Helical" evidence="1">
    <location>
        <begin position="233"/>
        <end position="255"/>
    </location>
</feature>
<dbReference type="Gene3D" id="1.20.144.10">
    <property type="entry name" value="Phosphatidic acid phosphatase type 2/haloperoxidase"/>
    <property type="match status" value="1"/>
</dbReference>
<keyword evidence="1" id="KW-0812">Transmembrane</keyword>
<dbReference type="CDD" id="cd03392">
    <property type="entry name" value="PAP2_like_2"/>
    <property type="match status" value="1"/>
</dbReference>
<feature type="domain" description="Phosphatidic acid phosphatase type 2/haloperoxidase" evidence="2">
    <location>
        <begin position="135"/>
        <end position="248"/>
    </location>
</feature>
<feature type="transmembrane region" description="Helical" evidence="1">
    <location>
        <begin position="48"/>
        <end position="66"/>
    </location>
</feature>
<organism evidence="3 4">
    <name type="scientific">Glutamicibacter halophytocola</name>
    <dbReference type="NCBI Taxonomy" id="1933880"/>
    <lineage>
        <taxon>Bacteria</taxon>
        <taxon>Bacillati</taxon>
        <taxon>Actinomycetota</taxon>
        <taxon>Actinomycetes</taxon>
        <taxon>Micrococcales</taxon>
        <taxon>Micrococcaceae</taxon>
        <taxon>Glutamicibacter</taxon>
    </lineage>
</organism>
<evidence type="ECO:0000259" key="2">
    <source>
        <dbReference type="SMART" id="SM00014"/>
    </source>
</evidence>
<reference evidence="3 4" key="1">
    <citation type="submission" date="2019-07" db="EMBL/GenBank/DDBJ databases">
        <title>Complete Genome Sequence of drought tolerant Plant Growth-Promoting Rhizobacterium Glutamicibacter halophytocola DR408.</title>
        <authorList>
            <person name="Nishu S.D."/>
            <person name="Lee T.K."/>
        </authorList>
    </citation>
    <scope>NUCLEOTIDE SEQUENCE [LARGE SCALE GENOMIC DNA]</scope>
    <source>
        <strain evidence="3 4">DR408</strain>
    </source>
</reference>
<gene>
    <name evidence="3" type="ORF">FQA45_13690</name>
</gene>
<proteinExistence type="predicted"/>
<dbReference type="SMART" id="SM00014">
    <property type="entry name" value="acidPPc"/>
    <property type="match status" value="1"/>
</dbReference>
<feature type="transmembrane region" description="Helical" evidence="1">
    <location>
        <begin position="105"/>
        <end position="125"/>
    </location>
</feature>
<protein>
    <submittedName>
        <fullName evidence="3">Phosphatase PAP2 family protein</fullName>
    </submittedName>
</protein>
<evidence type="ECO:0000313" key="4">
    <source>
        <dbReference type="Proteomes" id="UP000320717"/>
    </source>
</evidence>
<dbReference type="PANTHER" id="PTHR14969:SF13">
    <property type="entry name" value="AT30094P"/>
    <property type="match status" value="1"/>
</dbReference>
<dbReference type="InterPro" id="IPR036938">
    <property type="entry name" value="PAP2/HPO_sf"/>
</dbReference>
<keyword evidence="1" id="KW-1133">Transmembrane helix</keyword>